<organism evidence="1 2">
    <name type="scientific">Xylaria grammica</name>
    <dbReference type="NCBI Taxonomy" id="363999"/>
    <lineage>
        <taxon>Eukaryota</taxon>
        <taxon>Fungi</taxon>
        <taxon>Dikarya</taxon>
        <taxon>Ascomycota</taxon>
        <taxon>Pezizomycotina</taxon>
        <taxon>Sordariomycetes</taxon>
        <taxon>Xylariomycetidae</taxon>
        <taxon>Xylariales</taxon>
        <taxon>Xylariaceae</taxon>
        <taxon>Xylaria</taxon>
    </lineage>
</organism>
<name>A0A439D021_9PEZI</name>
<dbReference type="AlphaFoldDB" id="A0A439D021"/>
<accession>A0A439D021</accession>
<dbReference type="EMBL" id="RYZI01000236">
    <property type="protein sequence ID" value="RWA07803.1"/>
    <property type="molecule type" value="Genomic_DNA"/>
</dbReference>
<evidence type="ECO:0000313" key="1">
    <source>
        <dbReference type="EMBL" id="RWA07803.1"/>
    </source>
</evidence>
<reference evidence="1 2" key="1">
    <citation type="submission" date="2018-12" db="EMBL/GenBank/DDBJ databases">
        <title>Draft genome sequence of Xylaria grammica IHI A82.</title>
        <authorList>
            <person name="Buettner E."/>
            <person name="Kellner H."/>
        </authorList>
    </citation>
    <scope>NUCLEOTIDE SEQUENCE [LARGE SCALE GENOMIC DNA]</scope>
    <source>
        <strain evidence="1 2">IHI A82</strain>
    </source>
</reference>
<protein>
    <submittedName>
        <fullName evidence="1">Uncharacterized protein</fullName>
    </submittedName>
</protein>
<keyword evidence="2" id="KW-1185">Reference proteome</keyword>
<evidence type="ECO:0000313" key="2">
    <source>
        <dbReference type="Proteomes" id="UP000286045"/>
    </source>
</evidence>
<dbReference type="Proteomes" id="UP000286045">
    <property type="component" value="Unassembled WGS sequence"/>
</dbReference>
<comment type="caution">
    <text evidence="1">The sequence shown here is derived from an EMBL/GenBank/DDBJ whole genome shotgun (WGS) entry which is preliminary data.</text>
</comment>
<gene>
    <name evidence="1" type="ORF">EKO27_g7307</name>
</gene>
<sequence>MSKLPIKVQVGIRDSWDNQDAPVQRAIKNVTEVIGVGVSISPEWPLLLAELDSFYPDKATLVPSIAAAVEACCASLATLADDEANSEWADTLLERTEGRVRLSLEVWVSKTREMGMAWSGQRKSLIISLPKSVAPSKSYMLSFFTGNLLKIFEEKPKHSASSSADPASVDDWADVTVDNKTGNAAVIEIPQRHTIAQQTQAFDMIPDIDTIPRPDELLLRPPYHLTMRDFNSSSTEIQCSHSPTLQFLSDYLKKWARTNHNNTTKPPLAEVKLHQSAFGLGIVYDRLTMAAESRYTAQEVSPTILLALIEGVLGYKQVSNDGPFWTFRRDVEFRASRY</sequence>
<proteinExistence type="predicted"/>